<dbReference type="GO" id="GO:0046872">
    <property type="term" value="F:metal ion binding"/>
    <property type="evidence" value="ECO:0007669"/>
    <property type="project" value="UniProtKB-KW"/>
</dbReference>
<keyword evidence="8" id="KW-0460">Magnesium</keyword>
<dbReference type="PROSITE" id="PS51462">
    <property type="entry name" value="NUDIX"/>
    <property type="match status" value="1"/>
</dbReference>
<evidence type="ECO:0000256" key="12">
    <source>
        <dbReference type="ARBA" id="ARBA00038905"/>
    </source>
</evidence>
<evidence type="ECO:0000313" key="17">
    <source>
        <dbReference type="EMBL" id="AUD78298.1"/>
    </source>
</evidence>
<evidence type="ECO:0000256" key="11">
    <source>
        <dbReference type="ARBA" id="ARBA00036904"/>
    </source>
</evidence>
<dbReference type="Pfam" id="PF14815">
    <property type="entry name" value="NUDIX_4"/>
    <property type="match status" value="1"/>
</dbReference>
<evidence type="ECO:0000256" key="8">
    <source>
        <dbReference type="ARBA" id="ARBA00022842"/>
    </source>
</evidence>
<keyword evidence="6" id="KW-0227">DNA damage</keyword>
<dbReference type="InterPro" id="IPR015797">
    <property type="entry name" value="NUDIX_hydrolase-like_dom_sf"/>
</dbReference>
<dbReference type="EC" id="3.6.1.55" evidence="12"/>
<dbReference type="InterPro" id="IPR029119">
    <property type="entry name" value="MutY_C"/>
</dbReference>
<dbReference type="GO" id="GO:0006260">
    <property type="term" value="P:DNA replication"/>
    <property type="evidence" value="ECO:0007669"/>
    <property type="project" value="UniProtKB-KW"/>
</dbReference>
<dbReference type="GO" id="GO:0044715">
    <property type="term" value="F:8-oxo-dGDP phosphatase activity"/>
    <property type="evidence" value="ECO:0007669"/>
    <property type="project" value="TreeGrafter"/>
</dbReference>
<evidence type="ECO:0000256" key="13">
    <source>
        <dbReference type="ARBA" id="ARBA00040794"/>
    </source>
</evidence>
<dbReference type="PANTHER" id="PTHR47707:SF1">
    <property type="entry name" value="NUDIX HYDROLASE FAMILY PROTEIN"/>
    <property type="match status" value="1"/>
</dbReference>
<dbReference type="GO" id="GO:0006281">
    <property type="term" value="P:DNA repair"/>
    <property type="evidence" value="ECO:0007669"/>
    <property type="project" value="UniProtKB-KW"/>
</dbReference>
<evidence type="ECO:0000256" key="9">
    <source>
        <dbReference type="ARBA" id="ARBA00023204"/>
    </source>
</evidence>
<protein>
    <recommendedName>
        <fullName evidence="13">8-oxo-dGTP diphosphatase</fullName>
        <ecNumber evidence="12">3.6.1.55</ecNumber>
    </recommendedName>
    <alternativeName>
        <fullName evidence="16">7,8-dihydro-8-oxoguanine-triphosphatase</fullName>
    </alternativeName>
    <alternativeName>
        <fullName evidence="15">Mutator protein MutT</fullName>
    </alternativeName>
    <alternativeName>
        <fullName evidence="14">dGTP pyrophosphohydrolase</fullName>
    </alternativeName>
</protein>
<comment type="catalytic activity">
    <reaction evidence="10">
        <text>8-oxo-dGTP + H2O = 8-oxo-dGMP + diphosphate + H(+)</text>
        <dbReference type="Rhea" id="RHEA:31575"/>
        <dbReference type="ChEBI" id="CHEBI:15377"/>
        <dbReference type="ChEBI" id="CHEBI:15378"/>
        <dbReference type="ChEBI" id="CHEBI:33019"/>
        <dbReference type="ChEBI" id="CHEBI:63224"/>
        <dbReference type="ChEBI" id="CHEBI:77896"/>
        <dbReference type="EC" id="3.6.1.55"/>
    </reaction>
</comment>
<keyword evidence="9" id="KW-0234">DNA repair</keyword>
<accession>A0A2K9B046</accession>
<keyword evidence="7" id="KW-0378">Hydrolase</keyword>
<gene>
    <name evidence="17" type="ORF">CW740_03190</name>
</gene>
<dbReference type="OrthoDB" id="9810648at2"/>
<evidence type="ECO:0000256" key="4">
    <source>
        <dbReference type="ARBA" id="ARBA00022705"/>
    </source>
</evidence>
<keyword evidence="18" id="KW-1185">Reference proteome</keyword>
<evidence type="ECO:0000256" key="6">
    <source>
        <dbReference type="ARBA" id="ARBA00022763"/>
    </source>
</evidence>
<dbReference type="GO" id="GO:0008413">
    <property type="term" value="F:8-oxo-7,8-dihydroguanosine triphosphate pyrophosphatase activity"/>
    <property type="evidence" value="ECO:0007669"/>
    <property type="project" value="TreeGrafter"/>
</dbReference>
<dbReference type="PANTHER" id="PTHR47707">
    <property type="entry name" value="8-OXO-DGTP DIPHOSPHATASE"/>
    <property type="match status" value="1"/>
</dbReference>
<proteinExistence type="inferred from homology"/>
<dbReference type="Gene3D" id="3.90.79.10">
    <property type="entry name" value="Nucleoside Triphosphate Pyrophosphohydrolase"/>
    <property type="match status" value="1"/>
</dbReference>
<organism evidence="17 18">
    <name type="scientific">Kangiella profundi</name>
    <dbReference type="NCBI Taxonomy" id="1561924"/>
    <lineage>
        <taxon>Bacteria</taxon>
        <taxon>Pseudomonadati</taxon>
        <taxon>Pseudomonadota</taxon>
        <taxon>Gammaproteobacteria</taxon>
        <taxon>Kangiellales</taxon>
        <taxon>Kangiellaceae</taxon>
        <taxon>Kangiella</taxon>
    </lineage>
</organism>
<reference evidence="17 18" key="1">
    <citation type="submission" date="2017-12" db="EMBL/GenBank/DDBJ databases">
        <title>Kangiella profundi FT102 completed genome.</title>
        <authorList>
            <person name="Xu J."/>
            <person name="Wang J."/>
            <person name="Lu Y."/>
        </authorList>
    </citation>
    <scope>NUCLEOTIDE SEQUENCE [LARGE SCALE GENOMIC DNA]</scope>
    <source>
        <strain evidence="17 18">FT102</strain>
    </source>
</reference>
<dbReference type="InterPro" id="IPR000086">
    <property type="entry name" value="NUDIX_hydrolase_dom"/>
</dbReference>
<evidence type="ECO:0000256" key="10">
    <source>
        <dbReference type="ARBA" id="ARBA00035861"/>
    </source>
</evidence>
<comment type="cofactor">
    <cofactor evidence="1">
        <name>Mg(2+)</name>
        <dbReference type="ChEBI" id="CHEBI:18420"/>
    </cofactor>
</comment>
<evidence type="ECO:0000256" key="2">
    <source>
        <dbReference type="ARBA" id="ARBA00005582"/>
    </source>
</evidence>
<dbReference type="RefSeq" id="WP_106646171.1">
    <property type="nucleotide sequence ID" value="NZ_BMGO01000002.1"/>
</dbReference>
<evidence type="ECO:0000256" key="14">
    <source>
        <dbReference type="ARBA" id="ARBA00041592"/>
    </source>
</evidence>
<keyword evidence="4" id="KW-0235">DNA replication</keyword>
<evidence type="ECO:0000256" key="1">
    <source>
        <dbReference type="ARBA" id="ARBA00001946"/>
    </source>
</evidence>
<evidence type="ECO:0000256" key="5">
    <source>
        <dbReference type="ARBA" id="ARBA00022723"/>
    </source>
</evidence>
<name>A0A2K9B046_9GAMM</name>
<dbReference type="CDD" id="cd03425">
    <property type="entry name" value="NUDIX_MutT_NudA_like"/>
    <property type="match status" value="1"/>
</dbReference>
<dbReference type="AlphaFoldDB" id="A0A2K9B046"/>
<evidence type="ECO:0000256" key="7">
    <source>
        <dbReference type="ARBA" id="ARBA00022801"/>
    </source>
</evidence>
<dbReference type="GO" id="GO:0044716">
    <property type="term" value="F:8-oxo-GDP phosphatase activity"/>
    <property type="evidence" value="ECO:0007669"/>
    <property type="project" value="TreeGrafter"/>
</dbReference>
<evidence type="ECO:0000256" key="15">
    <source>
        <dbReference type="ARBA" id="ARBA00041979"/>
    </source>
</evidence>
<dbReference type="SUPFAM" id="SSF55811">
    <property type="entry name" value="Nudix"/>
    <property type="match status" value="1"/>
</dbReference>
<dbReference type="InterPro" id="IPR047127">
    <property type="entry name" value="MutT-like"/>
</dbReference>
<keyword evidence="3" id="KW-0515">Mutator protein</keyword>
<keyword evidence="5" id="KW-0479">Metal-binding</keyword>
<evidence type="ECO:0000256" key="3">
    <source>
        <dbReference type="ARBA" id="ARBA00022457"/>
    </source>
</evidence>
<comment type="similarity">
    <text evidence="2">Belongs to the Nudix hydrolase family.</text>
</comment>
<evidence type="ECO:0000313" key="18">
    <source>
        <dbReference type="Proteomes" id="UP000232693"/>
    </source>
</evidence>
<dbReference type="EMBL" id="CP025120">
    <property type="protein sequence ID" value="AUD78298.1"/>
    <property type="molecule type" value="Genomic_DNA"/>
</dbReference>
<dbReference type="KEGG" id="kpd:CW740_03190"/>
<dbReference type="GO" id="GO:0035539">
    <property type="term" value="F:8-oxo-7,8-dihydrodeoxyguanosine triphosphate pyrophosphatase activity"/>
    <property type="evidence" value="ECO:0007669"/>
    <property type="project" value="UniProtKB-EC"/>
</dbReference>
<evidence type="ECO:0000256" key="16">
    <source>
        <dbReference type="ARBA" id="ARBA00042798"/>
    </source>
</evidence>
<sequence length="128" mass="14792">MSNTVRVAVAVIERRDRILIAKRPQHLHKGGYWEFPGGKQEDDEPISQALIRECFEELAIIPVKFSPLIQIEHTYPEKSVFLDVWTVTDYMGVPRGVEGQPLFWCPVNQLDEYKFPEANLAIVEAIRR</sequence>
<dbReference type="Proteomes" id="UP000232693">
    <property type="component" value="Chromosome"/>
</dbReference>
<comment type="catalytic activity">
    <reaction evidence="11">
        <text>8-oxo-GTP + H2O = 8-oxo-GMP + diphosphate + H(+)</text>
        <dbReference type="Rhea" id="RHEA:67616"/>
        <dbReference type="ChEBI" id="CHEBI:15377"/>
        <dbReference type="ChEBI" id="CHEBI:15378"/>
        <dbReference type="ChEBI" id="CHEBI:33019"/>
        <dbReference type="ChEBI" id="CHEBI:143553"/>
        <dbReference type="ChEBI" id="CHEBI:145694"/>
    </reaction>
</comment>